<dbReference type="GO" id="GO:0044272">
    <property type="term" value="P:sulfur compound biosynthetic process"/>
    <property type="evidence" value="ECO:0007669"/>
    <property type="project" value="UniProtKB-ARBA"/>
</dbReference>
<dbReference type="SUPFAM" id="SSF52518">
    <property type="entry name" value="Thiamin diphosphate-binding fold (THDP-binding)"/>
    <property type="match status" value="1"/>
</dbReference>
<dbReference type="GO" id="GO:0009083">
    <property type="term" value="P:branched-chain amino acid catabolic process"/>
    <property type="evidence" value="ECO:0007669"/>
    <property type="project" value="TreeGrafter"/>
</dbReference>
<feature type="domain" description="Dehydrogenase E1 component" evidence="3">
    <location>
        <begin position="60"/>
        <end position="341"/>
    </location>
</feature>
<dbReference type="EMBL" id="JAGGKO010000002">
    <property type="protein sequence ID" value="MBP1954419.1"/>
    <property type="molecule type" value="Genomic_DNA"/>
</dbReference>
<dbReference type="CDD" id="cd02000">
    <property type="entry name" value="TPP_E1_PDC_ADC_BCADC"/>
    <property type="match status" value="1"/>
</dbReference>
<dbReference type="EC" id="1.2.4.1" evidence="5"/>
<dbReference type="PANTHER" id="PTHR43380">
    <property type="entry name" value="2-OXOISOVALERATE DEHYDROGENASE SUBUNIT ALPHA, MITOCHONDRIAL"/>
    <property type="match status" value="1"/>
</dbReference>
<dbReference type="PANTHER" id="PTHR43380:SF1">
    <property type="entry name" value="2-OXOISOVALERATE DEHYDROGENASE SUBUNIT ALPHA, MITOCHONDRIAL"/>
    <property type="match status" value="1"/>
</dbReference>
<dbReference type="InterPro" id="IPR050771">
    <property type="entry name" value="Alpha-ketoacid_DH_E1_comp"/>
</dbReference>
<dbReference type="Proteomes" id="UP000765891">
    <property type="component" value="Unassembled WGS sequence"/>
</dbReference>
<evidence type="ECO:0000313" key="5">
    <source>
        <dbReference type="EMBL" id="MBP1954419.1"/>
    </source>
</evidence>
<dbReference type="AlphaFoldDB" id="A0A830FU34"/>
<dbReference type="Proteomes" id="UP000614609">
    <property type="component" value="Unassembled WGS sequence"/>
</dbReference>
<reference evidence="4" key="1">
    <citation type="journal article" date="2014" name="Int. J. Syst. Evol. Microbiol.">
        <title>Complete genome sequence of Corynebacterium casei LMG S-19264T (=DSM 44701T), isolated from a smear-ripened cheese.</title>
        <authorList>
            <consortium name="US DOE Joint Genome Institute (JGI-PGF)"/>
            <person name="Walter F."/>
            <person name="Albersmeier A."/>
            <person name="Kalinowski J."/>
            <person name="Ruckert C."/>
        </authorList>
    </citation>
    <scope>NUCLEOTIDE SEQUENCE</scope>
    <source>
        <strain evidence="4">JCM 16108</strain>
    </source>
</reference>
<evidence type="ECO:0000259" key="3">
    <source>
        <dbReference type="Pfam" id="PF00676"/>
    </source>
</evidence>
<dbReference type="GO" id="GO:0004739">
    <property type="term" value="F:pyruvate dehydrogenase (acetyl-transferring) activity"/>
    <property type="evidence" value="ECO:0007669"/>
    <property type="project" value="UniProtKB-EC"/>
</dbReference>
<evidence type="ECO:0000313" key="4">
    <source>
        <dbReference type="EMBL" id="GGM60880.1"/>
    </source>
</evidence>
<keyword evidence="1 5" id="KW-0560">Oxidoreductase</keyword>
<dbReference type="OrthoDB" id="25266at2157"/>
<protein>
    <submittedName>
        <fullName evidence="4">Pyruvate dehydrogenase (Acetyl-transferring) E1 component subunit alpha</fullName>
    </submittedName>
    <submittedName>
        <fullName evidence="5">Pyruvate dehydrogenase E1 component alpha subunit</fullName>
        <ecNumber evidence="5">1.2.4.1</ecNumber>
    </submittedName>
</protein>
<gene>
    <name evidence="4" type="ORF">GCM10009017_08750</name>
    <name evidence="5" type="ORF">J2752_001331</name>
</gene>
<evidence type="ECO:0000313" key="6">
    <source>
        <dbReference type="Proteomes" id="UP000614609"/>
    </source>
</evidence>
<proteinExistence type="predicted"/>
<dbReference type="EMBL" id="BMOO01000002">
    <property type="protein sequence ID" value="GGM60880.1"/>
    <property type="molecule type" value="Genomic_DNA"/>
</dbReference>
<organism evidence="4 6">
    <name type="scientific">Halarchaeum rubridurum</name>
    <dbReference type="NCBI Taxonomy" id="489911"/>
    <lineage>
        <taxon>Archaea</taxon>
        <taxon>Methanobacteriati</taxon>
        <taxon>Methanobacteriota</taxon>
        <taxon>Stenosarchaea group</taxon>
        <taxon>Halobacteria</taxon>
        <taxon>Halobacteriales</taxon>
        <taxon>Halobacteriaceae</taxon>
    </lineage>
</organism>
<dbReference type="Gene3D" id="3.40.50.970">
    <property type="match status" value="1"/>
</dbReference>
<reference evidence="5" key="3">
    <citation type="submission" date="2021-03" db="EMBL/GenBank/DDBJ databases">
        <title>Genomic Encyclopedia of Type Strains, Phase IV (KMG-IV): sequencing the most valuable type-strain genomes for metagenomic binning, comparative biology and taxonomic classification.</title>
        <authorList>
            <person name="Goeker M."/>
        </authorList>
    </citation>
    <scope>NUCLEOTIDE SEQUENCE</scope>
    <source>
        <strain evidence="5">DSM 22443</strain>
    </source>
</reference>
<accession>A0A830FU34</accession>
<dbReference type="Pfam" id="PF00676">
    <property type="entry name" value="E1_dh"/>
    <property type="match status" value="1"/>
</dbReference>
<name>A0A830FU34_9EURY</name>
<reference evidence="4" key="2">
    <citation type="submission" date="2020-09" db="EMBL/GenBank/DDBJ databases">
        <authorList>
            <person name="Sun Q."/>
            <person name="Ohkuma M."/>
        </authorList>
    </citation>
    <scope>NUCLEOTIDE SEQUENCE</scope>
    <source>
        <strain evidence="4">JCM 16108</strain>
    </source>
</reference>
<dbReference type="InterPro" id="IPR029061">
    <property type="entry name" value="THDP-binding"/>
</dbReference>
<feature type="region of interest" description="Disordered" evidence="2">
    <location>
        <begin position="1"/>
        <end position="23"/>
    </location>
</feature>
<keyword evidence="6" id="KW-1185">Reference proteome</keyword>
<evidence type="ECO:0000256" key="2">
    <source>
        <dbReference type="SAM" id="MobiDB-lite"/>
    </source>
</evidence>
<dbReference type="RefSeq" id="WP_188870254.1">
    <property type="nucleotide sequence ID" value="NZ_BMOO01000002.1"/>
</dbReference>
<evidence type="ECO:0000256" key="1">
    <source>
        <dbReference type="ARBA" id="ARBA00023002"/>
    </source>
</evidence>
<sequence length="388" mass="44107">MTDRQRTDLTPPEPESYGGPVEYLSQDDLRVPTHQLVTPDGEYDESSIPDLDDEAFRDLYRWMVSDRVFNRRMVKIQRRGELGTFGTTRGQEASIVGSAYTIAPDDWMYLGRAWTAMFMRGVPMRDMILFWRGIEESQQSFAEHNSQVAIAVGAHLPLAAGTAWGMDIRDADEITMAYLGDGATSTGVVHEGLNLAGALEVPALFFCQNNQYAISMPFSEQTGANTIAQKALGYGIDAIRVDGQDVLAVYDAVMEARERVKRGEPVFIESVTYRLDAHTTSDDPHRYRTEEEEQAWEENDPIERYRSFLESEGLWDDIDHDAIVEEINDEFDAALAAANDFAERDVSEMFAHVYEELPPELRRQLTEFEQFLEEHPEAYDYIDQRPKG</sequence>
<dbReference type="InterPro" id="IPR001017">
    <property type="entry name" value="DH_E1"/>
</dbReference>
<comment type="caution">
    <text evidence="4">The sequence shown here is derived from an EMBL/GenBank/DDBJ whole genome shotgun (WGS) entry which is preliminary data.</text>
</comment>
<keyword evidence="4" id="KW-0670">Pyruvate</keyword>